<evidence type="ECO:0000313" key="3">
    <source>
        <dbReference type="EMBL" id="KZV50131.1"/>
    </source>
</evidence>
<evidence type="ECO:0000259" key="2">
    <source>
        <dbReference type="Pfam" id="PF22936"/>
    </source>
</evidence>
<dbReference type="PANTHER" id="PTHR34222">
    <property type="entry name" value="GAG_PRE-INTEGRS DOMAIN-CONTAINING PROTEIN"/>
    <property type="match status" value="1"/>
</dbReference>
<feature type="region of interest" description="Disordered" evidence="1">
    <location>
        <begin position="47"/>
        <end position="72"/>
    </location>
</feature>
<proteinExistence type="predicted"/>
<dbReference type="InterPro" id="IPR054722">
    <property type="entry name" value="PolX-like_BBD"/>
</dbReference>
<protein>
    <recommendedName>
        <fullName evidence="2">Retrovirus-related Pol polyprotein from transposon TNT 1-94-like beta-barrel domain-containing protein</fullName>
    </recommendedName>
</protein>
<sequence length="255" mass="28002">MMVALTVSITRLIVGRGDRVLCSHCHFRNHTIDKCYKLHGYTPGHPKFKSQISQGGAQAHQASSVTETNPCTQGDSLTQNQCKQLIEFLSSKIQTGQNLPMEHQPETKVSCFTGIRSATSHISTISQMDWVMDTGATHHIFCSISMFNSSRAIQSKVTLPNAFTVPVMLIGSVAVTSDLTLKNVLYVPDFQFNLLSISSLTNNRKCSVFSCLISAKSRTPARAGRLGWVKGLETCMCCHNRIGLLLLMFVAPPPL</sequence>
<feature type="domain" description="Retrovirus-related Pol polyprotein from transposon TNT 1-94-like beta-barrel" evidence="2">
    <location>
        <begin position="130"/>
        <end position="203"/>
    </location>
</feature>
<evidence type="ECO:0000256" key="1">
    <source>
        <dbReference type="SAM" id="MobiDB-lite"/>
    </source>
</evidence>
<accession>A0A2Z7CSU4</accession>
<dbReference type="OrthoDB" id="1750817at2759"/>
<gene>
    <name evidence="3" type="ORF">F511_17237</name>
</gene>
<dbReference type="EMBL" id="KQ992541">
    <property type="protein sequence ID" value="KZV50131.1"/>
    <property type="molecule type" value="Genomic_DNA"/>
</dbReference>
<keyword evidence="4" id="KW-1185">Reference proteome</keyword>
<evidence type="ECO:0000313" key="4">
    <source>
        <dbReference type="Proteomes" id="UP000250235"/>
    </source>
</evidence>
<feature type="compositionally biased region" description="Polar residues" evidence="1">
    <location>
        <begin position="50"/>
        <end position="72"/>
    </location>
</feature>
<dbReference type="Proteomes" id="UP000250235">
    <property type="component" value="Unassembled WGS sequence"/>
</dbReference>
<organism evidence="3 4">
    <name type="scientific">Dorcoceras hygrometricum</name>
    <dbReference type="NCBI Taxonomy" id="472368"/>
    <lineage>
        <taxon>Eukaryota</taxon>
        <taxon>Viridiplantae</taxon>
        <taxon>Streptophyta</taxon>
        <taxon>Embryophyta</taxon>
        <taxon>Tracheophyta</taxon>
        <taxon>Spermatophyta</taxon>
        <taxon>Magnoliopsida</taxon>
        <taxon>eudicotyledons</taxon>
        <taxon>Gunneridae</taxon>
        <taxon>Pentapetalae</taxon>
        <taxon>asterids</taxon>
        <taxon>lamiids</taxon>
        <taxon>Lamiales</taxon>
        <taxon>Gesneriaceae</taxon>
        <taxon>Didymocarpoideae</taxon>
        <taxon>Trichosporeae</taxon>
        <taxon>Loxocarpinae</taxon>
        <taxon>Dorcoceras</taxon>
    </lineage>
</organism>
<dbReference type="AlphaFoldDB" id="A0A2Z7CSU4"/>
<dbReference type="Pfam" id="PF22936">
    <property type="entry name" value="Pol_BBD"/>
    <property type="match status" value="1"/>
</dbReference>
<reference evidence="3 4" key="1">
    <citation type="journal article" date="2015" name="Proc. Natl. Acad. Sci. U.S.A.">
        <title>The resurrection genome of Boea hygrometrica: A blueprint for survival of dehydration.</title>
        <authorList>
            <person name="Xiao L."/>
            <person name="Yang G."/>
            <person name="Zhang L."/>
            <person name="Yang X."/>
            <person name="Zhao S."/>
            <person name="Ji Z."/>
            <person name="Zhou Q."/>
            <person name="Hu M."/>
            <person name="Wang Y."/>
            <person name="Chen M."/>
            <person name="Xu Y."/>
            <person name="Jin H."/>
            <person name="Xiao X."/>
            <person name="Hu G."/>
            <person name="Bao F."/>
            <person name="Hu Y."/>
            <person name="Wan P."/>
            <person name="Li L."/>
            <person name="Deng X."/>
            <person name="Kuang T."/>
            <person name="Xiang C."/>
            <person name="Zhu J.K."/>
            <person name="Oliver M.J."/>
            <person name="He Y."/>
        </authorList>
    </citation>
    <scope>NUCLEOTIDE SEQUENCE [LARGE SCALE GENOMIC DNA]</scope>
    <source>
        <strain evidence="4">cv. XS01</strain>
    </source>
</reference>
<dbReference type="PANTHER" id="PTHR34222:SF99">
    <property type="entry name" value="PROTEIN, PUTATIVE-RELATED"/>
    <property type="match status" value="1"/>
</dbReference>
<name>A0A2Z7CSU4_9LAMI</name>